<comment type="subcellular location">
    <subcellularLocation>
        <location evidence="1">Membrane</location>
        <topology evidence="1">Multi-pass membrane protein</topology>
    </subcellularLocation>
</comment>
<feature type="transmembrane region" description="Helical" evidence="7">
    <location>
        <begin position="231"/>
        <end position="251"/>
    </location>
</feature>
<evidence type="ECO:0008006" key="10">
    <source>
        <dbReference type="Google" id="ProtNLM"/>
    </source>
</evidence>
<evidence type="ECO:0000313" key="9">
    <source>
        <dbReference type="Proteomes" id="UP001521116"/>
    </source>
</evidence>
<feature type="transmembrane region" description="Helical" evidence="7">
    <location>
        <begin position="369"/>
        <end position="393"/>
    </location>
</feature>
<evidence type="ECO:0000256" key="5">
    <source>
        <dbReference type="ARBA" id="ARBA00023136"/>
    </source>
</evidence>
<feature type="transmembrane region" description="Helical" evidence="7">
    <location>
        <begin position="496"/>
        <end position="515"/>
    </location>
</feature>
<keyword evidence="4 7" id="KW-1133">Transmembrane helix</keyword>
<dbReference type="PIRSF" id="PIRSF006060">
    <property type="entry name" value="AA_transporter"/>
    <property type="match status" value="1"/>
</dbReference>
<feature type="transmembrane region" description="Helical" evidence="7">
    <location>
        <begin position="449"/>
        <end position="475"/>
    </location>
</feature>
<feature type="transmembrane region" description="Helical" evidence="7">
    <location>
        <begin position="527"/>
        <end position="545"/>
    </location>
</feature>
<feature type="transmembrane region" description="Helical" evidence="7">
    <location>
        <begin position="75"/>
        <end position="92"/>
    </location>
</feature>
<feature type="transmembrane region" description="Helical" evidence="7">
    <location>
        <begin position="175"/>
        <end position="193"/>
    </location>
</feature>
<feature type="compositionally biased region" description="Basic and acidic residues" evidence="6">
    <location>
        <begin position="16"/>
        <end position="25"/>
    </location>
</feature>
<dbReference type="InterPro" id="IPR002293">
    <property type="entry name" value="AA/rel_permease1"/>
</dbReference>
<protein>
    <recommendedName>
        <fullName evidence="10">Amino acid transporter</fullName>
    </recommendedName>
</protein>
<feature type="compositionally biased region" description="Polar residues" evidence="6">
    <location>
        <begin position="26"/>
        <end position="36"/>
    </location>
</feature>
<dbReference type="PANTHER" id="PTHR45649">
    <property type="entry name" value="AMINO-ACID PERMEASE BAT1"/>
    <property type="match status" value="1"/>
</dbReference>
<comment type="caution">
    <text evidence="8">The sequence shown here is derived from an EMBL/GenBank/DDBJ whole genome shotgun (WGS) entry which is preliminary data.</text>
</comment>
<evidence type="ECO:0000256" key="4">
    <source>
        <dbReference type="ARBA" id="ARBA00022989"/>
    </source>
</evidence>
<feature type="compositionally biased region" description="Low complexity" evidence="6">
    <location>
        <begin position="1"/>
        <end position="15"/>
    </location>
</feature>
<evidence type="ECO:0000256" key="7">
    <source>
        <dbReference type="SAM" id="Phobius"/>
    </source>
</evidence>
<evidence type="ECO:0000256" key="3">
    <source>
        <dbReference type="ARBA" id="ARBA00022692"/>
    </source>
</evidence>
<organism evidence="8 9">
    <name type="scientific">Neofusicoccum ribis</name>
    <dbReference type="NCBI Taxonomy" id="45134"/>
    <lineage>
        <taxon>Eukaryota</taxon>
        <taxon>Fungi</taxon>
        <taxon>Dikarya</taxon>
        <taxon>Ascomycota</taxon>
        <taxon>Pezizomycotina</taxon>
        <taxon>Dothideomycetes</taxon>
        <taxon>Dothideomycetes incertae sedis</taxon>
        <taxon>Botryosphaeriales</taxon>
        <taxon>Botryosphaeriaceae</taxon>
        <taxon>Neofusicoccum</taxon>
    </lineage>
</organism>
<dbReference type="PANTHER" id="PTHR45649:SF4">
    <property type="entry name" value="TRANSPORTER, PUTATIVE (EUROFUNG)-RELATED"/>
    <property type="match status" value="1"/>
</dbReference>
<dbReference type="Pfam" id="PF13520">
    <property type="entry name" value="AA_permease_2"/>
    <property type="match status" value="1"/>
</dbReference>
<feature type="transmembrane region" description="Helical" evidence="7">
    <location>
        <begin position="199"/>
        <end position="219"/>
    </location>
</feature>
<dbReference type="EMBL" id="JAJVDC020000012">
    <property type="protein sequence ID" value="KAL1635125.1"/>
    <property type="molecule type" value="Genomic_DNA"/>
</dbReference>
<feature type="transmembrane region" description="Helical" evidence="7">
    <location>
        <begin position="112"/>
        <end position="130"/>
    </location>
</feature>
<evidence type="ECO:0000313" key="8">
    <source>
        <dbReference type="EMBL" id="KAL1635125.1"/>
    </source>
</evidence>
<proteinExistence type="predicted"/>
<evidence type="ECO:0000256" key="1">
    <source>
        <dbReference type="ARBA" id="ARBA00004141"/>
    </source>
</evidence>
<dbReference type="Gene3D" id="1.20.1740.10">
    <property type="entry name" value="Amino acid/polyamine transporter I"/>
    <property type="match status" value="1"/>
</dbReference>
<evidence type="ECO:0000256" key="6">
    <source>
        <dbReference type="SAM" id="MobiDB-lite"/>
    </source>
</evidence>
<feature type="region of interest" description="Disordered" evidence="6">
    <location>
        <begin position="1"/>
        <end position="42"/>
    </location>
</feature>
<feature type="transmembrane region" description="Helical" evidence="7">
    <location>
        <begin position="425"/>
        <end position="443"/>
    </location>
</feature>
<evidence type="ECO:0000256" key="2">
    <source>
        <dbReference type="ARBA" id="ARBA00022448"/>
    </source>
</evidence>
<keyword evidence="5 7" id="KW-0472">Membrane</keyword>
<name>A0ABR3T6C8_9PEZI</name>
<dbReference type="Proteomes" id="UP001521116">
    <property type="component" value="Unassembled WGS sequence"/>
</dbReference>
<keyword evidence="2" id="KW-0813">Transport</keyword>
<accession>A0ABR3T6C8</accession>
<keyword evidence="3 7" id="KW-0812">Transmembrane</keyword>
<reference evidence="8 9" key="1">
    <citation type="submission" date="2024-02" db="EMBL/GenBank/DDBJ databases">
        <title>De novo assembly and annotation of 12 fungi associated with fruit tree decline syndrome in Ontario, Canada.</title>
        <authorList>
            <person name="Sulman M."/>
            <person name="Ellouze W."/>
            <person name="Ilyukhin E."/>
        </authorList>
    </citation>
    <scope>NUCLEOTIDE SEQUENCE [LARGE SCALE GENOMIC DNA]</scope>
    <source>
        <strain evidence="8 9">M1-105</strain>
    </source>
</reference>
<gene>
    <name evidence="8" type="ORF">SLS56_001877</name>
</gene>
<feature type="transmembrane region" description="Helical" evidence="7">
    <location>
        <begin position="271"/>
        <end position="292"/>
    </location>
</feature>
<sequence length="565" mass="62035">MAASSADPAALSPDAAGKEFHDTSSRELSAGTTANAYSLDGDEDGSDAYHEYKGVTRHDRADMTRMGKVQELRRNYRPLSAIAFTVILQGTWEVLMTATTQGLTDGGLAGLIWSYVWTFAGFSFVMASLAEMASMAPTSGGQYHWVSEFAPAQYQRFLSYFTGWMSTMSWQAGTASGPFLVGTLIQGCAIVAYPDYEPTNWQGTLMVIAVAIIVWFFNVYGAHAMPLLQNLMLIVHVFGFLTIIVVLWVLSPRNTAEVVFTQFTNDGGWNTMGLSLMVGQISAIYACICELARVRHEESTLTAIGSDAAAHMSEEIKDAGVTVPRAMVGSYLINGALGLVFLVTYMFMITDIEAALEDWYPHIWVFRQAVNNAGVVGLNVIPTVLIFAGTVSYNLSTSRQTWSFARDKGVPFSNWIAKVDPKLEVPVNSVTVTTLITVALSLINIGSDVAFNAIISLNVVSLMITYTCSIGCVLWRRIYHPETLPNCRWSLGKWGVPVNVCGFLYSVHAFFWCFWPNATPTDAENFNWASVMFVAVGIFSTIYYYTSGRKAYKGPVVLTEGYKGE</sequence>
<keyword evidence="9" id="KW-1185">Reference proteome</keyword>
<feature type="transmembrane region" description="Helical" evidence="7">
    <location>
        <begin position="331"/>
        <end position="349"/>
    </location>
</feature>